<name>A0A1H8YQ57_9PSEU</name>
<feature type="domain" description="Protein kinase" evidence="7">
    <location>
        <begin position="212"/>
        <end position="494"/>
    </location>
</feature>
<dbReference type="GO" id="GO:0004674">
    <property type="term" value="F:protein serine/threonine kinase activity"/>
    <property type="evidence" value="ECO:0007669"/>
    <property type="project" value="UniProtKB-KW"/>
</dbReference>
<dbReference type="PROSITE" id="PS50965">
    <property type="entry name" value="NERD"/>
    <property type="match status" value="1"/>
</dbReference>
<dbReference type="RefSeq" id="WP_091629293.1">
    <property type="nucleotide sequence ID" value="NZ_FOEF01000038.1"/>
</dbReference>
<dbReference type="InterPro" id="IPR011009">
    <property type="entry name" value="Kinase-like_dom_sf"/>
</dbReference>
<dbReference type="EMBL" id="FOEF01000038">
    <property type="protein sequence ID" value="SEP54172.1"/>
    <property type="molecule type" value="Genomic_DNA"/>
</dbReference>
<dbReference type="SMART" id="SM00220">
    <property type="entry name" value="S_TKc"/>
    <property type="match status" value="1"/>
</dbReference>
<dbReference type="PROSITE" id="PS50011">
    <property type="entry name" value="PROTEIN_KINASE_DOM"/>
    <property type="match status" value="2"/>
</dbReference>
<evidence type="ECO:0000256" key="2">
    <source>
        <dbReference type="ARBA" id="ARBA00022527"/>
    </source>
</evidence>
<reference evidence="10" key="1">
    <citation type="submission" date="2016-10" db="EMBL/GenBank/DDBJ databases">
        <authorList>
            <person name="Varghese N."/>
            <person name="Submissions S."/>
        </authorList>
    </citation>
    <scope>NUCLEOTIDE SEQUENCE [LARGE SCALE GENOMIC DNA]</scope>
    <source>
        <strain evidence="10">DSM 44993</strain>
    </source>
</reference>
<dbReference type="Gene3D" id="1.10.510.10">
    <property type="entry name" value="Transferase(Phosphotransferase) domain 1"/>
    <property type="match status" value="2"/>
</dbReference>
<proteinExistence type="predicted"/>
<dbReference type="InterPro" id="IPR000719">
    <property type="entry name" value="Prot_kinase_dom"/>
</dbReference>
<protein>
    <recommendedName>
        <fullName evidence="1">non-specific serine/threonine protein kinase</fullName>
        <ecNumber evidence="1">2.7.11.1</ecNumber>
    </recommendedName>
</protein>
<dbReference type="SUPFAM" id="SSF56112">
    <property type="entry name" value="Protein kinase-like (PK-like)"/>
    <property type="match status" value="2"/>
</dbReference>
<evidence type="ECO:0000256" key="4">
    <source>
        <dbReference type="ARBA" id="ARBA00022741"/>
    </source>
</evidence>
<dbReference type="InterPro" id="IPR011528">
    <property type="entry name" value="NERD"/>
</dbReference>
<keyword evidence="10" id="KW-1185">Reference proteome</keyword>
<dbReference type="PANTHER" id="PTHR43289">
    <property type="entry name" value="MITOGEN-ACTIVATED PROTEIN KINASE KINASE KINASE 20-RELATED"/>
    <property type="match status" value="1"/>
</dbReference>
<evidence type="ECO:0000313" key="9">
    <source>
        <dbReference type="EMBL" id="SEP54172.1"/>
    </source>
</evidence>
<feature type="domain" description="NERD" evidence="8">
    <location>
        <begin position="16"/>
        <end position="126"/>
    </location>
</feature>
<dbReference type="Pfam" id="PF00069">
    <property type="entry name" value="Pkinase"/>
    <property type="match status" value="1"/>
</dbReference>
<keyword evidence="4" id="KW-0547">Nucleotide-binding</keyword>
<dbReference type="PANTHER" id="PTHR43289:SF6">
    <property type="entry name" value="SERINE_THREONINE-PROTEIN KINASE NEKL-3"/>
    <property type="match status" value="1"/>
</dbReference>
<evidence type="ECO:0000259" key="7">
    <source>
        <dbReference type="PROSITE" id="PS50011"/>
    </source>
</evidence>
<keyword evidence="6" id="KW-0067">ATP-binding</keyword>
<feature type="domain" description="Protein kinase" evidence="7">
    <location>
        <begin position="524"/>
        <end position="783"/>
    </location>
</feature>
<evidence type="ECO:0000256" key="6">
    <source>
        <dbReference type="ARBA" id="ARBA00022840"/>
    </source>
</evidence>
<dbReference type="OrthoDB" id="3404503at2"/>
<dbReference type="GO" id="GO:0005524">
    <property type="term" value="F:ATP binding"/>
    <property type="evidence" value="ECO:0007669"/>
    <property type="project" value="UniProtKB-KW"/>
</dbReference>
<organism evidence="9 10">
    <name type="scientific">Amycolatopsis saalfeldensis</name>
    <dbReference type="NCBI Taxonomy" id="394193"/>
    <lineage>
        <taxon>Bacteria</taxon>
        <taxon>Bacillati</taxon>
        <taxon>Actinomycetota</taxon>
        <taxon>Actinomycetes</taxon>
        <taxon>Pseudonocardiales</taxon>
        <taxon>Pseudonocardiaceae</taxon>
        <taxon>Amycolatopsis</taxon>
    </lineage>
</organism>
<accession>A0A1H8YQ57</accession>
<dbReference type="NCBIfam" id="NF033442">
    <property type="entry name" value="BREX_PglW"/>
    <property type="match status" value="1"/>
</dbReference>
<dbReference type="Proteomes" id="UP000198582">
    <property type="component" value="Unassembled WGS sequence"/>
</dbReference>
<keyword evidence="5 9" id="KW-0418">Kinase</keyword>
<evidence type="ECO:0000256" key="5">
    <source>
        <dbReference type="ARBA" id="ARBA00022777"/>
    </source>
</evidence>
<sequence>MDDSRWVEVSPSQFSHESEGLRLAKELLPDVEPFRAWSNFEFRDTRGRWHEVDLAVLGRDTLYLVELKYYAGRLRGDDHRWLRDGHRAEDSPLKLAHRKAQYFASLLKERFREYLHSKGQYNVDLRDYIPYVQEAVFLHHPNLRCELPRHARRGIYGLEGHESVSGLQPLSELLLAPASHEPIGGIKSAILARIIEQIGLVPRRQREVGSWVIDEQPLGEGEGWQDWPAFHRVTTTDRYRIRFFIPAPGSSSTEERRLERQVEHEYRLLSRLRHDGVLTPRDVVNDELGTGLVYPDDKRLNRLDLWFAERENGLSIKQQLDIVRQVAEALHYAHRHRVVHRGLVPSAVALRKRSDDGLAVVVSNWEAAGSLPVTTTATSSVVGDESAPSLMLRNLAEDDELFEAPEGRWTAGADRIRLDVFALGAFAFYVLTNQRLPAPDRGALVDRLRRDGGLDLAAELPQVPSKIRELVLHATDPRPSERTANVSEFLAEFDAAEQALYDKTVIEEVDPLDAVPGQLLDGRYRFRRRLGSGSTAVGLLVADEGAGGKQRVLKVAKDDSAAARLESEAKALAALQHDRIVDCLGSVQIGGRKALVLTFAGETTLAEELARKRGRLSLDLLERWGTDLLSALSELDRVGIFHRDIKSSNLGVDAREIRSHGKSDSRLVLFDFSMSGSNLQALAAGTPHYRDPFLGLEGRVSYDSAAERYGAAVVLYEMATGALPQYGPDPDADPASVPDEVSINGDAFDPAVREDLEAFFTTALARDANCRHDTAEDMRRAWTSIFKRLGRSAPDAAGKAATATLESSLGEAGLSARAVSALEPEVITVFELLTLDPARLNGLVRKEARETRSEIRERVGEWRKTFADQLAARRGTDTARSTDATTFPDPLRTAALLVDIAQGKRAATRRQAAELILGLRQGLDAFATQQELAQAVGRSGPRGNQLIRELQNAWASDDRSRDLLDDLVRLITRSLRNFGGVATIKTLTDEILAALPDAPADSSEQANRVAAGLLRLTLDRYVEHEMAETHEPLAKRRHGGRLALIATDSTLLEAADAIAGLAGKLVADAKTAREDIVPQQRAAREIRAKFEETFRKAGGDASPAITDLRLVRLAAQTATDVGLSARGELHSSDMAPHVAVRLALSGVGQREELSPAELIDRVRARFPDLPPLPGRPVLDKIVERSGVGLQFADGAYRPEASSPAATSGLPSRPATMIPERTERVLSRGDHMDRVLAESLRTRSFLALGVGVLRSDEVDRAVEALSGRFHARVVDVTGLMIDEMRSLAKEVRLPWSLLRSADAASPGSRDARGLRTVVDRVVPRVTAHIDVLALGDCAGSEAPVILTELSPLARYGHLGVIARWSDLAAKRARPVWVVLPQVSWMRGAIVDGRPLQLGSNGQFVELDAAWLAAQEEPQDANA</sequence>
<gene>
    <name evidence="9" type="ORF">SAMN04489732_13826</name>
</gene>
<evidence type="ECO:0000259" key="8">
    <source>
        <dbReference type="PROSITE" id="PS50965"/>
    </source>
</evidence>
<keyword evidence="3" id="KW-0808">Transferase</keyword>
<dbReference type="STRING" id="394193.SAMN04489732_13826"/>
<evidence type="ECO:0000256" key="1">
    <source>
        <dbReference type="ARBA" id="ARBA00012513"/>
    </source>
</evidence>
<evidence type="ECO:0000256" key="3">
    <source>
        <dbReference type="ARBA" id="ARBA00022679"/>
    </source>
</evidence>
<dbReference type="InterPro" id="IPR049832">
    <property type="entry name" value="BREX_PglW"/>
</dbReference>
<dbReference type="Pfam" id="PF08378">
    <property type="entry name" value="NERD"/>
    <property type="match status" value="1"/>
</dbReference>
<dbReference type="EC" id="2.7.11.1" evidence="1"/>
<keyword evidence="2 9" id="KW-0723">Serine/threonine-protein kinase</keyword>
<evidence type="ECO:0000313" key="10">
    <source>
        <dbReference type="Proteomes" id="UP000198582"/>
    </source>
</evidence>